<feature type="transmembrane region" description="Helical" evidence="1">
    <location>
        <begin position="12"/>
        <end position="31"/>
    </location>
</feature>
<geneLocation type="mitochondrion" evidence="2"/>
<sequence>MEVRLRLPSITVVHIYCYALIMSISRCLHYFGEYFPYVISFAKAHSFEISHTVKSPSFPYSSSLTFRRDMELRTTRMNTLMVRFKFMRNKV</sequence>
<name>A0A6B9XP28_PICSI</name>
<evidence type="ECO:0000313" key="2">
    <source>
        <dbReference type="EMBL" id="QHR89690.1"/>
    </source>
</evidence>
<gene>
    <name evidence="2" type="primary">orf03735</name>
    <name evidence="2" type="ORF">Q903MT_gene3712</name>
</gene>
<keyword evidence="2" id="KW-0496">Mitochondrion</keyword>
<dbReference type="EMBL" id="MK697699">
    <property type="protein sequence ID" value="QHR89690.1"/>
    <property type="molecule type" value="Genomic_DNA"/>
</dbReference>
<organism evidence="2">
    <name type="scientific">Picea sitchensis</name>
    <name type="common">Sitka spruce</name>
    <name type="synonym">Pinus sitchensis</name>
    <dbReference type="NCBI Taxonomy" id="3332"/>
    <lineage>
        <taxon>Eukaryota</taxon>
        <taxon>Viridiplantae</taxon>
        <taxon>Streptophyta</taxon>
        <taxon>Embryophyta</taxon>
        <taxon>Tracheophyta</taxon>
        <taxon>Spermatophyta</taxon>
        <taxon>Pinopsida</taxon>
        <taxon>Pinidae</taxon>
        <taxon>Conifers I</taxon>
        <taxon>Pinales</taxon>
        <taxon>Pinaceae</taxon>
        <taxon>Picea</taxon>
    </lineage>
</organism>
<reference evidence="2" key="1">
    <citation type="submission" date="2019-03" db="EMBL/GenBank/DDBJ databases">
        <title>Largest Complete Mitochondrial Genome of a Gymnosperm, Sitka Spruce (Picea sitchensis), Indicates Complex Physical Structure.</title>
        <authorList>
            <person name="Jackman S.D."/>
            <person name="Coombe L."/>
            <person name="Warren R."/>
            <person name="Kirk H."/>
            <person name="Trinh E."/>
            <person name="McLeod T."/>
            <person name="Pleasance S."/>
            <person name="Pandoh P."/>
            <person name="Zhao Y."/>
            <person name="Coope R."/>
            <person name="Bousquet J."/>
            <person name="Bohlmann J.C."/>
            <person name="Jones S.J.M."/>
            <person name="Birol I."/>
        </authorList>
    </citation>
    <scope>NUCLEOTIDE SEQUENCE</scope>
    <source>
        <strain evidence="2">Q903</strain>
    </source>
</reference>
<accession>A0A6B9XP28</accession>
<keyword evidence="1" id="KW-0472">Membrane</keyword>
<evidence type="ECO:0000256" key="1">
    <source>
        <dbReference type="SAM" id="Phobius"/>
    </source>
</evidence>
<keyword evidence="1" id="KW-1133">Transmembrane helix</keyword>
<protein>
    <submittedName>
        <fullName evidence="2">Uncharacterized protein</fullName>
    </submittedName>
</protein>
<dbReference type="AlphaFoldDB" id="A0A6B9XP28"/>
<keyword evidence="1" id="KW-0812">Transmembrane</keyword>
<proteinExistence type="predicted"/>